<dbReference type="Proteomes" id="UP000011115">
    <property type="component" value="Unassembled WGS sequence"/>
</dbReference>
<organism evidence="2 3">
    <name type="scientific">Solanum tuberosum</name>
    <name type="common">Potato</name>
    <dbReference type="NCBI Taxonomy" id="4113"/>
    <lineage>
        <taxon>Eukaryota</taxon>
        <taxon>Viridiplantae</taxon>
        <taxon>Streptophyta</taxon>
        <taxon>Embryophyta</taxon>
        <taxon>Tracheophyta</taxon>
        <taxon>Spermatophyta</taxon>
        <taxon>Magnoliopsida</taxon>
        <taxon>eudicotyledons</taxon>
        <taxon>Gunneridae</taxon>
        <taxon>Pentapetalae</taxon>
        <taxon>asterids</taxon>
        <taxon>lamiids</taxon>
        <taxon>Solanales</taxon>
        <taxon>Solanaceae</taxon>
        <taxon>Solanoideae</taxon>
        <taxon>Solaneae</taxon>
        <taxon>Solanum</taxon>
    </lineage>
</organism>
<feature type="compositionally biased region" description="Acidic residues" evidence="1">
    <location>
        <begin position="69"/>
        <end position="87"/>
    </location>
</feature>
<feature type="compositionally biased region" description="Basic residues" evidence="1">
    <location>
        <begin position="26"/>
        <end position="42"/>
    </location>
</feature>
<name>M1DXU0_SOLTU</name>
<dbReference type="InParanoid" id="M1DXU0"/>
<accession>M1DXU0</accession>
<dbReference type="HOGENOM" id="CLU_059105_2_0_1"/>
<evidence type="ECO:0000256" key="1">
    <source>
        <dbReference type="SAM" id="MobiDB-lite"/>
    </source>
</evidence>
<feature type="region of interest" description="Disordered" evidence="1">
    <location>
        <begin position="23"/>
        <end position="95"/>
    </location>
</feature>
<reference evidence="2" key="2">
    <citation type="submission" date="2015-06" db="UniProtKB">
        <authorList>
            <consortium name="EnsemblPlants"/>
        </authorList>
    </citation>
    <scope>IDENTIFICATION</scope>
    <source>
        <strain evidence="2">DM1-3 516 R44</strain>
    </source>
</reference>
<evidence type="ECO:0000313" key="3">
    <source>
        <dbReference type="Proteomes" id="UP000011115"/>
    </source>
</evidence>
<sequence>MVNTRFNGVRPVAPINEPVEGSAVRGHGRCMGRGRVRGRGRGRVAPTRDGAPVENASRDEVPPTHNEVIEENVEIGDEEDVGQEEDAPAGNTSVPPLDLVLAQQIMTFLKALIGPGILPTRQATQPPTNHPATATGPRGDAALGTDSFFSSFVRSCDDR</sequence>
<dbReference type="PaxDb" id="4113-PGSC0003DMT400096154"/>
<protein>
    <submittedName>
        <fullName evidence="2">Uncharacterized protein</fullName>
    </submittedName>
</protein>
<feature type="compositionally biased region" description="Polar residues" evidence="1">
    <location>
        <begin position="121"/>
        <end position="132"/>
    </location>
</feature>
<dbReference type="EnsemblPlants" id="PGSC0003DMT400096154">
    <property type="protein sequence ID" value="PGSC0003DMT400096154"/>
    <property type="gene ID" value="PGSC0003DMG400045725"/>
</dbReference>
<proteinExistence type="predicted"/>
<feature type="region of interest" description="Disordered" evidence="1">
    <location>
        <begin position="119"/>
        <end position="145"/>
    </location>
</feature>
<keyword evidence="3" id="KW-1185">Reference proteome</keyword>
<dbReference type="AlphaFoldDB" id="M1DXU0"/>
<evidence type="ECO:0000313" key="2">
    <source>
        <dbReference type="EnsemblPlants" id="PGSC0003DMT400096154"/>
    </source>
</evidence>
<reference evidence="3" key="1">
    <citation type="journal article" date="2011" name="Nature">
        <title>Genome sequence and analysis of the tuber crop potato.</title>
        <authorList>
            <consortium name="The Potato Genome Sequencing Consortium"/>
        </authorList>
    </citation>
    <scope>NUCLEOTIDE SEQUENCE [LARGE SCALE GENOMIC DNA]</scope>
    <source>
        <strain evidence="3">cv. DM1-3 516 R44</strain>
    </source>
</reference>
<dbReference type="Gramene" id="PGSC0003DMT400096154">
    <property type="protein sequence ID" value="PGSC0003DMT400096154"/>
    <property type="gene ID" value="PGSC0003DMG400045725"/>
</dbReference>